<accession>A0A1G2QG90</accession>
<sequence>MSWRRRRQFSLIMTVVLFFALVGGVFYYFKKPNPSCFDNKKNQTELGVDCGGTCAKVCQTETVALAVLWTRVFEITPGNYSALAYVENANRQFGLPNFTYEFILTDAEGGEITRATGQTFANPKERFMVFSANISAPAGKVARAFVEFPASLVWQRLTKSELKLEVKRKDWQMAPTPNLTAEVLNGEVRDLRQIPVYVVLSDKNGNAISASATFIDEIKGLTATNIYFTWPLPLVENPTFFDFYAHPNLFELSDL</sequence>
<keyword evidence="1" id="KW-0812">Transmembrane</keyword>
<name>A0A1G2QG90_9BACT</name>
<protein>
    <submittedName>
        <fullName evidence="2">Uncharacterized protein</fullName>
    </submittedName>
</protein>
<dbReference type="AlphaFoldDB" id="A0A1G2QG90"/>
<reference evidence="2 3" key="1">
    <citation type="journal article" date="2016" name="Nat. Commun.">
        <title>Thousands of microbial genomes shed light on interconnected biogeochemical processes in an aquifer system.</title>
        <authorList>
            <person name="Anantharaman K."/>
            <person name="Brown C.T."/>
            <person name="Hug L.A."/>
            <person name="Sharon I."/>
            <person name="Castelle C.J."/>
            <person name="Probst A.J."/>
            <person name="Thomas B.C."/>
            <person name="Singh A."/>
            <person name="Wilkins M.J."/>
            <person name="Karaoz U."/>
            <person name="Brodie E.L."/>
            <person name="Williams K.H."/>
            <person name="Hubbard S.S."/>
            <person name="Banfield J.F."/>
        </authorList>
    </citation>
    <scope>NUCLEOTIDE SEQUENCE [LARGE SCALE GENOMIC DNA]</scope>
</reference>
<organism evidence="2 3">
    <name type="scientific">Candidatus Vogelbacteria bacterium RIFOXYD1_FULL_44_32</name>
    <dbReference type="NCBI Taxonomy" id="1802438"/>
    <lineage>
        <taxon>Bacteria</taxon>
        <taxon>Candidatus Vogeliibacteriota</taxon>
    </lineage>
</organism>
<evidence type="ECO:0000256" key="1">
    <source>
        <dbReference type="SAM" id="Phobius"/>
    </source>
</evidence>
<keyword evidence="1" id="KW-1133">Transmembrane helix</keyword>
<dbReference type="STRING" id="1802438.A2571_03480"/>
<comment type="caution">
    <text evidence="2">The sequence shown here is derived from an EMBL/GenBank/DDBJ whole genome shotgun (WGS) entry which is preliminary data.</text>
</comment>
<evidence type="ECO:0000313" key="3">
    <source>
        <dbReference type="Proteomes" id="UP000177043"/>
    </source>
</evidence>
<keyword evidence="1" id="KW-0472">Membrane</keyword>
<dbReference type="EMBL" id="MHTJ01000001">
    <property type="protein sequence ID" value="OHA59069.1"/>
    <property type="molecule type" value="Genomic_DNA"/>
</dbReference>
<proteinExistence type="predicted"/>
<dbReference type="Proteomes" id="UP000177043">
    <property type="component" value="Unassembled WGS sequence"/>
</dbReference>
<evidence type="ECO:0000313" key="2">
    <source>
        <dbReference type="EMBL" id="OHA59069.1"/>
    </source>
</evidence>
<feature type="transmembrane region" description="Helical" evidence="1">
    <location>
        <begin position="9"/>
        <end position="29"/>
    </location>
</feature>
<gene>
    <name evidence="2" type="ORF">A2571_03480</name>
</gene>